<name>A0A9N8ZQ32_9GLOM</name>
<accession>A0A9N8ZQ32</accession>
<evidence type="ECO:0000313" key="10">
    <source>
        <dbReference type="Proteomes" id="UP000789572"/>
    </source>
</evidence>
<keyword evidence="7 8" id="KW-0472">Membrane</keyword>
<evidence type="ECO:0000256" key="7">
    <source>
        <dbReference type="ARBA" id="ARBA00023136"/>
    </source>
</evidence>
<dbReference type="EMBL" id="CAJVPJ010000266">
    <property type="protein sequence ID" value="CAG8503902.1"/>
    <property type="molecule type" value="Genomic_DNA"/>
</dbReference>
<dbReference type="InterPro" id="IPR009450">
    <property type="entry name" value="Plno_GlcNAc_GPI2"/>
</dbReference>
<evidence type="ECO:0000256" key="2">
    <source>
        <dbReference type="ARBA" id="ARBA00004687"/>
    </source>
</evidence>
<organism evidence="9 10">
    <name type="scientific">Paraglomus occultum</name>
    <dbReference type="NCBI Taxonomy" id="144539"/>
    <lineage>
        <taxon>Eukaryota</taxon>
        <taxon>Fungi</taxon>
        <taxon>Fungi incertae sedis</taxon>
        <taxon>Mucoromycota</taxon>
        <taxon>Glomeromycotina</taxon>
        <taxon>Glomeromycetes</taxon>
        <taxon>Paraglomerales</taxon>
        <taxon>Paraglomeraceae</taxon>
        <taxon>Paraglomus</taxon>
    </lineage>
</organism>
<feature type="transmembrane region" description="Helical" evidence="8">
    <location>
        <begin position="259"/>
        <end position="277"/>
    </location>
</feature>
<dbReference type="GO" id="GO:0000506">
    <property type="term" value="C:glycosylphosphatidylinositol-N-acetylglucosaminyltransferase (GPI-GnT) complex"/>
    <property type="evidence" value="ECO:0007669"/>
    <property type="project" value="TreeGrafter"/>
</dbReference>
<dbReference type="AlphaFoldDB" id="A0A9N8ZQ32"/>
<feature type="transmembrane region" description="Helical" evidence="8">
    <location>
        <begin position="228"/>
        <end position="247"/>
    </location>
</feature>
<keyword evidence="10" id="KW-1185">Reference proteome</keyword>
<comment type="pathway">
    <text evidence="2">Glycolipid biosynthesis; glycosylphosphatidylinositol-anchor biosynthesis.</text>
</comment>
<feature type="transmembrane region" description="Helical" evidence="8">
    <location>
        <begin position="146"/>
        <end position="165"/>
    </location>
</feature>
<evidence type="ECO:0000256" key="6">
    <source>
        <dbReference type="ARBA" id="ARBA00022989"/>
    </source>
</evidence>
<keyword evidence="5 8" id="KW-0812">Transmembrane</keyword>
<dbReference type="Pfam" id="PF06432">
    <property type="entry name" value="GPI2"/>
    <property type="match status" value="1"/>
</dbReference>
<comment type="caution">
    <text evidence="9">The sequence shown here is derived from an EMBL/GenBank/DDBJ whole genome shotgun (WGS) entry which is preliminary data.</text>
</comment>
<comment type="subcellular location">
    <subcellularLocation>
        <location evidence="1">Membrane</location>
        <topology evidence="1">Multi-pass membrane protein</topology>
    </subcellularLocation>
</comment>
<evidence type="ECO:0000256" key="3">
    <source>
        <dbReference type="ARBA" id="ARBA00008321"/>
    </source>
</evidence>
<evidence type="ECO:0000256" key="8">
    <source>
        <dbReference type="SAM" id="Phobius"/>
    </source>
</evidence>
<dbReference type="GO" id="GO:0006506">
    <property type="term" value="P:GPI anchor biosynthetic process"/>
    <property type="evidence" value="ECO:0007669"/>
    <property type="project" value="UniProtKB-KW"/>
</dbReference>
<sequence length="328" mass="37426">MTENMLTLWTLMEKEKNILGKHTTRVSIQSDSSQSSTEKPPPWKKLLWVKQDYPDDYVDSTFLHELRKNVNVRAYDYWEVVMESGVISQHISSIIIFVAVFIYLYFDMLSAEKLIATGTILTAIGYIIWALSIRKTDPSYEYKQKKTAKGAVLFFATLLGLSPILKTLTKDTSSDTIWALTVILFLTNMLFHDYGSGNRTNIRFPGSVSVNAAIFASVLLASRLPSNLHVFGLMSFAVEWFALFPIFRRYTRTLSANFNVILTCILFMVATALFLSISKTMVILYISGIAFITFVCPFWLIWVQKYKNEIHGPWDEATPKLLKTIADQ</sequence>
<dbReference type="PANTHER" id="PTHR12982:SF0">
    <property type="entry name" value="PHOSPHATIDYLINOSITOL N-ACETYLGLUCOSAMINYLTRANSFERASE SUBUNIT C"/>
    <property type="match status" value="1"/>
</dbReference>
<dbReference type="OrthoDB" id="196709at2759"/>
<evidence type="ECO:0000256" key="5">
    <source>
        <dbReference type="ARBA" id="ARBA00022692"/>
    </source>
</evidence>
<dbReference type="PIRSF" id="PIRSF016104">
    <property type="entry name" value="GPI2"/>
    <property type="match status" value="1"/>
</dbReference>
<evidence type="ECO:0000256" key="4">
    <source>
        <dbReference type="ARBA" id="ARBA00022502"/>
    </source>
</evidence>
<dbReference type="Proteomes" id="UP000789572">
    <property type="component" value="Unassembled WGS sequence"/>
</dbReference>
<proteinExistence type="inferred from homology"/>
<reference evidence="9" key="1">
    <citation type="submission" date="2021-06" db="EMBL/GenBank/DDBJ databases">
        <authorList>
            <person name="Kallberg Y."/>
            <person name="Tangrot J."/>
            <person name="Rosling A."/>
        </authorList>
    </citation>
    <scope>NUCLEOTIDE SEQUENCE</scope>
    <source>
        <strain evidence="9">IA702</strain>
    </source>
</reference>
<protein>
    <submittedName>
        <fullName evidence="9">7280_t:CDS:1</fullName>
    </submittedName>
</protein>
<dbReference type="PANTHER" id="PTHR12982">
    <property type="entry name" value="PHOSPHATIDYLINOSITOL GLYCAN, CLASS C"/>
    <property type="match status" value="1"/>
</dbReference>
<gene>
    <name evidence="9" type="ORF">POCULU_LOCUS2717</name>
</gene>
<keyword evidence="4" id="KW-0337">GPI-anchor biosynthesis</keyword>
<keyword evidence="6 8" id="KW-1133">Transmembrane helix</keyword>
<evidence type="ECO:0000313" key="9">
    <source>
        <dbReference type="EMBL" id="CAG8503902.1"/>
    </source>
</evidence>
<feature type="transmembrane region" description="Helical" evidence="8">
    <location>
        <begin position="202"/>
        <end position="222"/>
    </location>
</feature>
<evidence type="ECO:0000256" key="1">
    <source>
        <dbReference type="ARBA" id="ARBA00004141"/>
    </source>
</evidence>
<feature type="transmembrane region" description="Helical" evidence="8">
    <location>
        <begin position="91"/>
        <end position="108"/>
    </location>
</feature>
<feature type="transmembrane region" description="Helical" evidence="8">
    <location>
        <begin position="114"/>
        <end position="134"/>
    </location>
</feature>
<comment type="similarity">
    <text evidence="3">Belongs to the PIGC family.</text>
</comment>
<feature type="transmembrane region" description="Helical" evidence="8">
    <location>
        <begin position="177"/>
        <end position="195"/>
    </location>
</feature>
<feature type="transmembrane region" description="Helical" evidence="8">
    <location>
        <begin position="283"/>
        <end position="303"/>
    </location>
</feature>